<reference evidence="2 3" key="1">
    <citation type="journal article" date="2010" name="Virol. J.">
        <title>Genomes of the T4-related bacteriophages as windows on microbial genome evolution.</title>
        <authorList>
            <person name="Petrov V.M."/>
            <person name="Ratnayaka S."/>
            <person name="Nolan J.M."/>
            <person name="Miller E.S."/>
            <person name="Karam J.D."/>
        </authorList>
    </citation>
    <scope>NUCLEOTIDE SEQUENCE [LARGE SCALE GENOMIC DNA]</scope>
</reference>
<dbReference type="KEGG" id="vg:9926664"/>
<evidence type="ECO:0000313" key="2">
    <source>
        <dbReference type="EMBL" id="ADG60130.1"/>
    </source>
</evidence>
<feature type="transmembrane region" description="Helical" evidence="1">
    <location>
        <begin position="12"/>
        <end position="30"/>
    </location>
</feature>
<dbReference type="RefSeq" id="YP_004010367.1">
    <property type="nucleotide sequence ID" value="NC_014663.1"/>
</dbReference>
<name>E5EQ14_9CAUD</name>
<keyword evidence="1" id="KW-0472">Membrane</keyword>
<gene>
    <name evidence="2" type="ORF">Acj9p230</name>
</gene>
<sequence>MMKKFMWKFVNCWDVGVPISAIGGAGVWYFTNIQLLGWISAAIILTIFSVVNFYAKS</sequence>
<protein>
    <submittedName>
        <fullName evidence="2">Uncharacterized protein</fullName>
    </submittedName>
</protein>
<dbReference type="EMBL" id="HM004124">
    <property type="protein sequence ID" value="ADG60130.1"/>
    <property type="molecule type" value="Genomic_DNA"/>
</dbReference>
<dbReference type="Proteomes" id="UP000008731">
    <property type="component" value="Segment"/>
</dbReference>
<keyword evidence="1" id="KW-1133">Transmembrane helix</keyword>
<dbReference type="GeneID" id="9926664"/>
<evidence type="ECO:0000313" key="3">
    <source>
        <dbReference type="Proteomes" id="UP000008731"/>
    </source>
</evidence>
<keyword evidence="1" id="KW-0812">Transmembrane</keyword>
<accession>E5EQ14</accession>
<proteinExistence type="predicted"/>
<keyword evidence="3" id="KW-1185">Reference proteome</keyword>
<evidence type="ECO:0000256" key="1">
    <source>
        <dbReference type="SAM" id="Phobius"/>
    </source>
</evidence>
<feature type="transmembrane region" description="Helical" evidence="1">
    <location>
        <begin position="36"/>
        <end position="55"/>
    </location>
</feature>
<organism evidence="2 3">
    <name type="scientific">Acinetobacter phage Acj9</name>
    <dbReference type="NCBI Taxonomy" id="760939"/>
    <lineage>
        <taxon>Viruses</taxon>
        <taxon>Duplodnaviria</taxon>
        <taxon>Heunggongvirae</taxon>
        <taxon>Uroviricota</taxon>
        <taxon>Caudoviricetes</taxon>
        <taxon>Pantevenvirales</taxon>
        <taxon>Straboviridae</taxon>
        <taxon>Twarogvirinae</taxon>
        <taxon>Acajnonavirus</taxon>
        <taxon>Acajnonavirus acj9</taxon>
    </lineage>
</organism>